<dbReference type="PROSITE" id="PS00571">
    <property type="entry name" value="AMIDASES"/>
    <property type="match status" value="1"/>
</dbReference>
<evidence type="ECO:0000313" key="3">
    <source>
        <dbReference type="EMBL" id="CAK0842212.1"/>
    </source>
</evidence>
<dbReference type="PANTHER" id="PTHR11895:SF67">
    <property type="entry name" value="AMIDASE DOMAIN-CONTAINING PROTEIN"/>
    <property type="match status" value="1"/>
</dbReference>
<dbReference type="PANTHER" id="PTHR11895">
    <property type="entry name" value="TRANSAMIDASE"/>
    <property type="match status" value="1"/>
</dbReference>
<evidence type="ECO:0000259" key="2">
    <source>
        <dbReference type="Pfam" id="PF01425"/>
    </source>
</evidence>
<comment type="similarity">
    <text evidence="1">Belongs to the amidase family.</text>
</comment>
<dbReference type="Proteomes" id="UP001189429">
    <property type="component" value="Unassembled WGS sequence"/>
</dbReference>
<dbReference type="InterPro" id="IPR000120">
    <property type="entry name" value="Amidase"/>
</dbReference>
<dbReference type="InterPro" id="IPR020556">
    <property type="entry name" value="Amidase_CS"/>
</dbReference>
<evidence type="ECO:0000313" key="4">
    <source>
        <dbReference type="Proteomes" id="UP001189429"/>
    </source>
</evidence>
<dbReference type="Gene3D" id="3.90.1300.10">
    <property type="entry name" value="Amidase signature (AS) domain"/>
    <property type="match status" value="1"/>
</dbReference>
<dbReference type="Pfam" id="PF01425">
    <property type="entry name" value="Amidase"/>
    <property type="match status" value="1"/>
</dbReference>
<organism evidence="3 4">
    <name type="scientific">Prorocentrum cordatum</name>
    <dbReference type="NCBI Taxonomy" id="2364126"/>
    <lineage>
        <taxon>Eukaryota</taxon>
        <taxon>Sar</taxon>
        <taxon>Alveolata</taxon>
        <taxon>Dinophyceae</taxon>
        <taxon>Prorocentrales</taxon>
        <taxon>Prorocentraceae</taxon>
        <taxon>Prorocentrum</taxon>
    </lineage>
</organism>
<reference evidence="3" key="1">
    <citation type="submission" date="2023-10" db="EMBL/GenBank/DDBJ databases">
        <authorList>
            <person name="Chen Y."/>
            <person name="Shah S."/>
            <person name="Dougan E. K."/>
            <person name="Thang M."/>
            <person name="Chan C."/>
        </authorList>
    </citation>
    <scope>NUCLEOTIDE SEQUENCE [LARGE SCALE GENOMIC DNA]</scope>
</reference>
<sequence>MDYHQAFVGQRTTPLQVLEAALAAIDEQPPDLRVFASLADRGALRREAEESGRRYAAGRALSEFDGVPVAVKDMVRVAGLNCTFGTHPSFGTGPDTQDDIVVARLRQKGAIVLGLTVMTEHGTSPLGYSVHSRAPVNPYSRRHYSGGSSSGSGVGVALGLFPVSLGFDGGGSIRIPSAMCGIVGLKCTWGRVPIDGSVCCQVNVAPGPMAASAVDAALFYQVIGSAARDHYYQRLYGGAEPPPAHCSGIGRIEDLGDLRLGVFWEWFEDCQPEVLSLVREALRFLQSRGAQVVSVKIPHLEVLSLAHAVSISADFTTQHEHQAFDAPWTLEPATTIQLAIGSAWSGVEVKSADWFRAWMCDFLQRLFDEQQLSGLFMPTMACLPPELPAAARDTGESNTSLVMQLMKFIGLANFCGLPAVSMPVGLSPGGLPVGAQLVARHWDEHICLRVANALDVDQFRSVPPGHVDLLARAGAAGQASC</sequence>
<proteinExistence type="inferred from homology"/>
<accession>A0ABN9TAG0</accession>
<gene>
    <name evidence="3" type="ORF">PCOR1329_LOCUS37186</name>
</gene>
<dbReference type="SUPFAM" id="SSF75304">
    <property type="entry name" value="Amidase signature (AS) enzymes"/>
    <property type="match status" value="1"/>
</dbReference>
<protein>
    <recommendedName>
        <fullName evidence="2">Amidase domain-containing protein</fullName>
    </recommendedName>
</protein>
<evidence type="ECO:0000256" key="1">
    <source>
        <dbReference type="ARBA" id="ARBA00009199"/>
    </source>
</evidence>
<dbReference type="InterPro" id="IPR036928">
    <property type="entry name" value="AS_sf"/>
</dbReference>
<keyword evidence="4" id="KW-1185">Reference proteome</keyword>
<name>A0ABN9TAG0_9DINO</name>
<dbReference type="EMBL" id="CAUYUJ010014511">
    <property type="protein sequence ID" value="CAK0842212.1"/>
    <property type="molecule type" value="Genomic_DNA"/>
</dbReference>
<feature type="domain" description="Amidase" evidence="2">
    <location>
        <begin position="17"/>
        <end position="448"/>
    </location>
</feature>
<dbReference type="InterPro" id="IPR023631">
    <property type="entry name" value="Amidase_dom"/>
</dbReference>
<comment type="caution">
    <text evidence="3">The sequence shown here is derived from an EMBL/GenBank/DDBJ whole genome shotgun (WGS) entry which is preliminary data.</text>
</comment>